<proteinExistence type="predicted"/>
<dbReference type="EMBL" id="LUKJ01000002">
    <property type="protein sequence ID" value="KZN20453.1"/>
    <property type="molecule type" value="Genomic_DNA"/>
</dbReference>
<protein>
    <submittedName>
        <fullName evidence="1">Uncharacterized protein</fullName>
    </submittedName>
</protein>
<dbReference type="AlphaFoldDB" id="A0A166QL33"/>
<dbReference type="RefSeq" id="WP_063340497.1">
    <property type="nucleotide sequence ID" value="NZ_LUKJ01000002.1"/>
</dbReference>
<name>A0A166QL33_PSEFL</name>
<evidence type="ECO:0000313" key="2">
    <source>
        <dbReference type="Proteomes" id="UP000076489"/>
    </source>
</evidence>
<accession>A0A166QL33</accession>
<reference evidence="2" key="1">
    <citation type="submission" date="2016-03" db="EMBL/GenBank/DDBJ databases">
        <authorList>
            <person name="Ray J."/>
            <person name="Price M."/>
            <person name="Deutschbauer A."/>
        </authorList>
    </citation>
    <scope>NUCLEOTIDE SEQUENCE [LARGE SCALE GENOMIC DNA]</scope>
    <source>
        <strain evidence="2">FW300-N1B4</strain>
    </source>
</reference>
<reference evidence="1 2" key="2">
    <citation type="journal article" date="2018" name="Nature">
        <title>Mutant phenotypes for thousands of bacterial genes of unknown function.</title>
        <authorList>
            <person name="Price M.N."/>
            <person name="Wetmore K.M."/>
            <person name="Waters R.J."/>
            <person name="Callaghan M."/>
            <person name="Ray J."/>
            <person name="Liu H."/>
            <person name="Kuehl J.V."/>
            <person name="Melnyk R.A."/>
            <person name="Lamson J.S."/>
            <person name="Suh Y."/>
            <person name="Carlson H.K."/>
            <person name="Esquivel Z."/>
            <person name="Sadeeshkumar H."/>
            <person name="Chakraborty R."/>
            <person name="Zane G.M."/>
            <person name="Rubin B.E."/>
            <person name="Wall J.D."/>
            <person name="Visel A."/>
            <person name="Bristow J."/>
            <person name="Blow M.J."/>
            <person name="Arkin A.P."/>
            <person name="Deutschbauer A.M."/>
        </authorList>
    </citation>
    <scope>NUCLEOTIDE SEQUENCE [LARGE SCALE GENOMIC DNA]</scope>
    <source>
        <strain evidence="1 2">FW300-N1B4</strain>
    </source>
</reference>
<sequence length="164" mass="18198">MDVTNITLPKSDMEGLARLAKHGKPVWPTMCGIELDRGEFWGLRVDMLKLEKLGLVQHEKVAHGPQLLPHYTVSPLGFALLEANNTPSQNTLQTERICMDKSEVFKAVVEQMDRGEIVSTQDCLDLAVQLGGKAETAQKIIDRSLPASTMGNLTFYFFALIQAK</sequence>
<gene>
    <name evidence="1" type="ORF">A1D17_02620</name>
</gene>
<evidence type="ECO:0000313" key="1">
    <source>
        <dbReference type="EMBL" id="KZN20453.1"/>
    </source>
</evidence>
<organism evidence="1 2">
    <name type="scientific">Pseudomonas fluorescens</name>
    <dbReference type="NCBI Taxonomy" id="294"/>
    <lineage>
        <taxon>Bacteria</taxon>
        <taxon>Pseudomonadati</taxon>
        <taxon>Pseudomonadota</taxon>
        <taxon>Gammaproteobacteria</taxon>
        <taxon>Pseudomonadales</taxon>
        <taxon>Pseudomonadaceae</taxon>
        <taxon>Pseudomonas</taxon>
    </lineage>
</organism>
<comment type="caution">
    <text evidence="1">The sequence shown here is derived from an EMBL/GenBank/DDBJ whole genome shotgun (WGS) entry which is preliminary data.</text>
</comment>
<dbReference type="Proteomes" id="UP000076489">
    <property type="component" value="Unassembled WGS sequence"/>
</dbReference>